<evidence type="ECO:0000313" key="1">
    <source>
        <dbReference type="EMBL" id="KZP06117.1"/>
    </source>
</evidence>
<sequence>MGFARAADGPVYITIHDTSRLGVKGHFLHPICRDERSDRHRCSNRRAHVQERFSLVSPTDHCSTSGLEPASSYIEGGLLCTCYSPFCPLMRTACKLKDLSCLIGRATHSQPMPTITRNSPEGIQEERCLRQTEMCGFKFAFVFELQRG</sequence>
<gene>
    <name evidence="1" type="ORF">FIBSPDRAFT_330571</name>
</gene>
<evidence type="ECO:0000313" key="2">
    <source>
        <dbReference type="Proteomes" id="UP000076532"/>
    </source>
</evidence>
<protein>
    <submittedName>
        <fullName evidence="1">Uncharacterized protein</fullName>
    </submittedName>
</protein>
<keyword evidence="2" id="KW-1185">Reference proteome</keyword>
<proteinExistence type="predicted"/>
<dbReference type="EMBL" id="KV417803">
    <property type="protein sequence ID" value="KZP06117.1"/>
    <property type="molecule type" value="Genomic_DNA"/>
</dbReference>
<accession>A0A167WHU3</accession>
<dbReference type="AlphaFoldDB" id="A0A167WHU3"/>
<reference evidence="1 2" key="1">
    <citation type="journal article" date="2016" name="Mol. Biol. Evol.">
        <title>Comparative Genomics of Early-Diverging Mushroom-Forming Fungi Provides Insights into the Origins of Lignocellulose Decay Capabilities.</title>
        <authorList>
            <person name="Nagy L.G."/>
            <person name="Riley R."/>
            <person name="Tritt A."/>
            <person name="Adam C."/>
            <person name="Daum C."/>
            <person name="Floudas D."/>
            <person name="Sun H."/>
            <person name="Yadav J.S."/>
            <person name="Pangilinan J."/>
            <person name="Larsson K.H."/>
            <person name="Matsuura K."/>
            <person name="Barry K."/>
            <person name="Labutti K."/>
            <person name="Kuo R."/>
            <person name="Ohm R.A."/>
            <person name="Bhattacharya S.S."/>
            <person name="Shirouzu T."/>
            <person name="Yoshinaga Y."/>
            <person name="Martin F.M."/>
            <person name="Grigoriev I.V."/>
            <person name="Hibbett D.S."/>
        </authorList>
    </citation>
    <scope>NUCLEOTIDE SEQUENCE [LARGE SCALE GENOMIC DNA]</scope>
    <source>
        <strain evidence="1 2">CBS 109695</strain>
    </source>
</reference>
<name>A0A167WHU3_9AGAM</name>
<organism evidence="1 2">
    <name type="scientific">Athelia psychrophila</name>
    <dbReference type="NCBI Taxonomy" id="1759441"/>
    <lineage>
        <taxon>Eukaryota</taxon>
        <taxon>Fungi</taxon>
        <taxon>Dikarya</taxon>
        <taxon>Basidiomycota</taxon>
        <taxon>Agaricomycotina</taxon>
        <taxon>Agaricomycetes</taxon>
        <taxon>Agaricomycetidae</taxon>
        <taxon>Atheliales</taxon>
        <taxon>Atheliaceae</taxon>
        <taxon>Athelia</taxon>
    </lineage>
</organism>
<dbReference type="Proteomes" id="UP000076532">
    <property type="component" value="Unassembled WGS sequence"/>
</dbReference>